<dbReference type="Proteomes" id="UP000193218">
    <property type="component" value="Unassembled WGS sequence"/>
</dbReference>
<dbReference type="EMBL" id="NBSH01000001">
    <property type="protein sequence ID" value="ORX40552.1"/>
    <property type="molecule type" value="Genomic_DNA"/>
</dbReference>
<dbReference type="Pfam" id="PF00248">
    <property type="entry name" value="Aldo_ket_red"/>
    <property type="match status" value="1"/>
</dbReference>
<dbReference type="PRINTS" id="PR00069">
    <property type="entry name" value="ALDKETRDTASE"/>
</dbReference>
<dbReference type="PANTHER" id="PTHR43827:SF3">
    <property type="entry name" value="NADP-DEPENDENT OXIDOREDUCTASE DOMAIN-CONTAINING PROTEIN"/>
    <property type="match status" value="1"/>
</dbReference>
<dbReference type="GO" id="GO:0016616">
    <property type="term" value="F:oxidoreductase activity, acting on the CH-OH group of donors, NAD or NADP as acceptor"/>
    <property type="evidence" value="ECO:0007669"/>
    <property type="project" value="UniProtKB-ARBA"/>
</dbReference>
<organism evidence="8 9">
    <name type="scientific">Kockovaella imperatae</name>
    <dbReference type="NCBI Taxonomy" id="4999"/>
    <lineage>
        <taxon>Eukaryota</taxon>
        <taxon>Fungi</taxon>
        <taxon>Dikarya</taxon>
        <taxon>Basidiomycota</taxon>
        <taxon>Agaricomycotina</taxon>
        <taxon>Tremellomycetes</taxon>
        <taxon>Tremellales</taxon>
        <taxon>Cuniculitremaceae</taxon>
        <taxon>Kockovaella</taxon>
    </lineage>
</organism>
<dbReference type="SUPFAM" id="SSF51430">
    <property type="entry name" value="NAD(P)-linked oxidoreductase"/>
    <property type="match status" value="1"/>
</dbReference>
<dbReference type="RefSeq" id="XP_021874231.1">
    <property type="nucleotide sequence ID" value="XM_022013078.1"/>
</dbReference>
<feature type="binding site" evidence="5">
    <location>
        <position position="107"/>
    </location>
    <ligand>
        <name>substrate</name>
    </ligand>
</feature>
<keyword evidence="2" id="KW-0521">NADP</keyword>
<dbReference type="InterPro" id="IPR023210">
    <property type="entry name" value="NADP_OxRdtase_dom"/>
</dbReference>
<evidence type="ECO:0000313" key="8">
    <source>
        <dbReference type="EMBL" id="ORX40552.1"/>
    </source>
</evidence>
<comment type="caution">
    <text evidence="8">The sequence shown here is derived from an EMBL/GenBank/DDBJ whole genome shotgun (WGS) entry which is preliminary data.</text>
</comment>
<sequence length="275" mass="30204">MWESRTLNDGSSIPGIAFGTAYTCKEELGPRIENALKAGFRHFDTAQGKAYDNERELGEILSQSGIPRSELFISTKWSNPTSSTPLQACRASLKLLGVDYVDLFLIHQPRNCAGDIPGTWKLMEEIKQMGLARSIGVSNFKVDDLETLLESCTVPPAVNQIYFSPNNYASSKPLLDLAQQHDVQIEGYWTLRPLADDNPQPVVRVAHDIAQKLKCQSEQVLLAWAGAKNVLAVTRTARAERMQSYLGASEVKLDPDDITDLDAAGAKASPDSELP</sequence>
<evidence type="ECO:0000256" key="4">
    <source>
        <dbReference type="PIRSR" id="PIRSR000097-1"/>
    </source>
</evidence>
<proteinExistence type="inferred from homology"/>
<evidence type="ECO:0000256" key="1">
    <source>
        <dbReference type="ARBA" id="ARBA00007905"/>
    </source>
</evidence>
<dbReference type="PANTHER" id="PTHR43827">
    <property type="entry name" value="2,5-DIKETO-D-GLUCONIC ACID REDUCTASE"/>
    <property type="match status" value="1"/>
</dbReference>
<dbReference type="GeneID" id="33554886"/>
<dbReference type="OrthoDB" id="416253at2759"/>
<keyword evidence="3" id="KW-0560">Oxidoreductase</keyword>
<accession>A0A1Y1URI9</accession>
<gene>
    <name evidence="8" type="ORF">BD324DRAFT_574678</name>
</gene>
<dbReference type="InterPro" id="IPR018170">
    <property type="entry name" value="Aldo/ket_reductase_CS"/>
</dbReference>
<reference evidence="8 9" key="1">
    <citation type="submission" date="2017-03" db="EMBL/GenBank/DDBJ databases">
        <title>Widespread Adenine N6-methylation of Active Genes in Fungi.</title>
        <authorList>
            <consortium name="DOE Joint Genome Institute"/>
            <person name="Mondo S.J."/>
            <person name="Dannebaum R.O."/>
            <person name="Kuo R.C."/>
            <person name="Louie K.B."/>
            <person name="Bewick A.J."/>
            <person name="Labutti K."/>
            <person name="Haridas S."/>
            <person name="Kuo A."/>
            <person name="Salamov A."/>
            <person name="Ahrendt S.R."/>
            <person name="Lau R."/>
            <person name="Bowen B.P."/>
            <person name="Lipzen A."/>
            <person name="Sullivan W."/>
            <person name="Andreopoulos W.B."/>
            <person name="Clum A."/>
            <person name="Lindquist E."/>
            <person name="Daum C."/>
            <person name="Northen T.R."/>
            <person name="Ramamoorthy G."/>
            <person name="Schmitz R.J."/>
            <person name="Gryganskyi A."/>
            <person name="Culley D."/>
            <person name="Magnuson J."/>
            <person name="James T.Y."/>
            <person name="O'Malley M.A."/>
            <person name="Stajich J.E."/>
            <person name="Spatafora J.W."/>
            <person name="Visel A."/>
            <person name="Grigoriev I.V."/>
        </authorList>
    </citation>
    <scope>NUCLEOTIDE SEQUENCE [LARGE SCALE GENOMIC DNA]</scope>
    <source>
        <strain evidence="8 9">NRRL Y-17943</strain>
    </source>
</reference>
<name>A0A1Y1URI9_9TREE</name>
<dbReference type="PROSITE" id="PS00062">
    <property type="entry name" value="ALDOKETO_REDUCTASE_2"/>
    <property type="match status" value="1"/>
</dbReference>
<protein>
    <submittedName>
        <fullName evidence="8">NADP-dependent oxidoreductase domain-containing protein</fullName>
    </submittedName>
</protein>
<evidence type="ECO:0000256" key="3">
    <source>
        <dbReference type="ARBA" id="ARBA00023002"/>
    </source>
</evidence>
<keyword evidence="9" id="KW-1185">Reference proteome</keyword>
<evidence type="ECO:0000256" key="5">
    <source>
        <dbReference type="PIRSR" id="PIRSR000097-2"/>
    </source>
</evidence>
<evidence type="ECO:0000256" key="6">
    <source>
        <dbReference type="PIRSR" id="PIRSR000097-3"/>
    </source>
</evidence>
<dbReference type="InterPro" id="IPR036812">
    <property type="entry name" value="NAD(P)_OxRdtase_dom_sf"/>
</dbReference>
<dbReference type="PIRSF" id="PIRSF000097">
    <property type="entry name" value="AKR"/>
    <property type="match status" value="1"/>
</dbReference>
<dbReference type="InterPro" id="IPR020471">
    <property type="entry name" value="AKR"/>
</dbReference>
<dbReference type="STRING" id="4999.A0A1Y1URI9"/>
<comment type="similarity">
    <text evidence="1">Belongs to the aldo/keto reductase family.</text>
</comment>
<feature type="domain" description="NADP-dependent oxidoreductase" evidence="7">
    <location>
        <begin position="22"/>
        <end position="264"/>
    </location>
</feature>
<dbReference type="Gene3D" id="3.20.20.100">
    <property type="entry name" value="NADP-dependent oxidoreductase domain"/>
    <property type="match status" value="1"/>
</dbReference>
<dbReference type="AlphaFoldDB" id="A0A1Y1URI9"/>
<evidence type="ECO:0000256" key="2">
    <source>
        <dbReference type="ARBA" id="ARBA00022857"/>
    </source>
</evidence>
<dbReference type="InParanoid" id="A0A1Y1URI9"/>
<evidence type="ECO:0000259" key="7">
    <source>
        <dbReference type="Pfam" id="PF00248"/>
    </source>
</evidence>
<feature type="site" description="Lowers pKa of active site Tyr" evidence="6">
    <location>
        <position position="76"/>
    </location>
</feature>
<dbReference type="FunCoup" id="A0A1Y1URI9">
    <property type="interactions" value="173"/>
</dbReference>
<evidence type="ECO:0000313" key="9">
    <source>
        <dbReference type="Proteomes" id="UP000193218"/>
    </source>
</evidence>
<feature type="active site" description="Proton donor" evidence="4">
    <location>
        <position position="51"/>
    </location>
</feature>